<comment type="caution">
    <text evidence="2">The sequence shown here is derived from an EMBL/GenBank/DDBJ whole genome shotgun (WGS) entry which is preliminary data.</text>
</comment>
<organism evidence="2 3">
    <name type="scientific">Puccinia sorghi</name>
    <dbReference type="NCBI Taxonomy" id="27349"/>
    <lineage>
        <taxon>Eukaryota</taxon>
        <taxon>Fungi</taxon>
        <taxon>Dikarya</taxon>
        <taxon>Basidiomycota</taxon>
        <taxon>Pucciniomycotina</taxon>
        <taxon>Pucciniomycetes</taxon>
        <taxon>Pucciniales</taxon>
        <taxon>Pucciniaceae</taxon>
        <taxon>Puccinia</taxon>
    </lineage>
</organism>
<evidence type="ECO:0000313" key="2">
    <source>
        <dbReference type="EMBL" id="KNZ50633.1"/>
    </source>
</evidence>
<sequence>MHIFISNYPTSPPRLNLRVFPSLSRLFPSLTSKINHQETGSSPRNSSRIQGPSLFILSLLLQIIHILPGYLLLNYPVEASDHMAAPVLLDLFLSSFSHFGVVETQNSLLFTAPPPQSSSSGSKLQCQRLWLGRKSLPIVSNYLLDIISVINILSLFIFLFISILIFLYLYSYSSTQLIIFRAPFQLEITSHKNEMKSLMHSLKIYFCHGTCQSRNWAKNTCKTSIIKFVDFLRTKEFFKSFRGYLYHTIGKVEGFSQIQLHILVLFCERYHTQKFSSIFFETFQNILKFLNGGVNWSADSQNERLCGPREAFPKTVRNHLKLIFPCKKKCTLWCVIPSKIIFPQENQKFLVLCVQWYRPLRKTSRVTVQVFQKLKSSFESLVRGQWTRKSTRSDYVFGLN</sequence>
<protein>
    <submittedName>
        <fullName evidence="2">Uncharacterized protein</fullName>
    </submittedName>
</protein>
<proteinExistence type="predicted"/>
<dbReference type="EMBL" id="LAVV01009413">
    <property type="protein sequence ID" value="KNZ50633.1"/>
    <property type="molecule type" value="Genomic_DNA"/>
</dbReference>
<keyword evidence="1" id="KW-0812">Transmembrane</keyword>
<feature type="transmembrane region" description="Helical" evidence="1">
    <location>
        <begin position="54"/>
        <end position="73"/>
    </location>
</feature>
<dbReference type="AlphaFoldDB" id="A0A0L6UQ08"/>
<reference evidence="2 3" key="1">
    <citation type="submission" date="2015-08" db="EMBL/GenBank/DDBJ databases">
        <title>Next Generation Sequencing and Analysis of the Genome of Puccinia sorghi L Schw, the Causal Agent of Maize Common Rust.</title>
        <authorList>
            <person name="Rochi L."/>
            <person name="Burguener G."/>
            <person name="Darino M."/>
            <person name="Turjanski A."/>
            <person name="Kreff E."/>
            <person name="Dieguez M.J."/>
            <person name="Sacco F."/>
        </authorList>
    </citation>
    <scope>NUCLEOTIDE SEQUENCE [LARGE SCALE GENOMIC DNA]</scope>
    <source>
        <strain evidence="2 3">RO10H11247</strain>
    </source>
</reference>
<name>A0A0L6UQ08_9BASI</name>
<keyword evidence="3" id="KW-1185">Reference proteome</keyword>
<keyword evidence="1" id="KW-1133">Transmembrane helix</keyword>
<dbReference type="VEuPathDB" id="FungiDB:VP01_431g7"/>
<dbReference type="Proteomes" id="UP000037035">
    <property type="component" value="Unassembled WGS sequence"/>
</dbReference>
<evidence type="ECO:0000256" key="1">
    <source>
        <dbReference type="SAM" id="Phobius"/>
    </source>
</evidence>
<evidence type="ECO:0000313" key="3">
    <source>
        <dbReference type="Proteomes" id="UP000037035"/>
    </source>
</evidence>
<gene>
    <name evidence="2" type="ORF">VP01_431g7</name>
</gene>
<accession>A0A0L6UQ08</accession>
<feature type="transmembrane region" description="Helical" evidence="1">
    <location>
        <begin position="146"/>
        <end position="170"/>
    </location>
</feature>
<keyword evidence="1" id="KW-0472">Membrane</keyword>